<feature type="site" description="Lowers pKa of active site Cys" evidence="3">
    <location>
        <position position="161"/>
    </location>
</feature>
<dbReference type="GO" id="GO:0033819">
    <property type="term" value="F:lipoyl(octanoyl) transferase activity"/>
    <property type="evidence" value="ECO:0007669"/>
    <property type="project" value="InterPro"/>
</dbReference>
<dbReference type="EMBL" id="FNED01000017">
    <property type="protein sequence ID" value="SDJ39784.1"/>
    <property type="molecule type" value="Genomic_DNA"/>
</dbReference>
<dbReference type="Pfam" id="PF21948">
    <property type="entry name" value="LplA-B_cat"/>
    <property type="match status" value="1"/>
</dbReference>
<name>A0A0D1XYA8_ANEMI</name>
<keyword evidence="1 3" id="KW-0808">Transferase</keyword>
<dbReference type="GO" id="GO:0009107">
    <property type="term" value="P:lipoate biosynthetic process"/>
    <property type="evidence" value="ECO:0007669"/>
    <property type="project" value="UniProtKB-UniRule"/>
</dbReference>
<dbReference type="InterPro" id="IPR045864">
    <property type="entry name" value="aa-tRNA-synth_II/BPL/LPL"/>
</dbReference>
<evidence type="ECO:0000313" key="7">
    <source>
        <dbReference type="Proteomes" id="UP000037269"/>
    </source>
</evidence>
<dbReference type="CDD" id="cd16443">
    <property type="entry name" value="LplA"/>
    <property type="match status" value="1"/>
</dbReference>
<evidence type="ECO:0000256" key="3">
    <source>
        <dbReference type="HAMAP-Rule" id="MF_02119"/>
    </source>
</evidence>
<evidence type="ECO:0000313" key="5">
    <source>
        <dbReference type="EMBL" id="KON95121.1"/>
    </source>
</evidence>
<dbReference type="SUPFAM" id="SSF55681">
    <property type="entry name" value="Class II aaRS and biotin synthetases"/>
    <property type="match status" value="1"/>
</dbReference>
<gene>
    <name evidence="3" type="primary">lipL</name>
    <name evidence="5" type="ORF">AF333_06125</name>
    <name evidence="6" type="ORF">SAMN04487909_11713</name>
</gene>
<protein>
    <recommendedName>
        <fullName evidence="3">Octanoyl-[GcvH]:protein N-octanoyltransferase</fullName>
        <ecNumber evidence="3">2.3.1.204</ecNumber>
    </recommendedName>
    <alternativeName>
        <fullName evidence="3">Octanoyl-[GcvH]:E2 amidotransferase</fullName>
    </alternativeName>
</protein>
<dbReference type="PROSITE" id="PS51733">
    <property type="entry name" value="BPL_LPL_CATALYTIC"/>
    <property type="match status" value="1"/>
</dbReference>
<reference evidence="6 8" key="2">
    <citation type="submission" date="2016-10" db="EMBL/GenBank/DDBJ databases">
        <authorList>
            <person name="de Groot N.N."/>
        </authorList>
    </citation>
    <scope>NUCLEOTIDE SEQUENCE [LARGE SCALE GENOMIC DNA]</scope>
    <source>
        <strain evidence="6 8">DSM 2895</strain>
    </source>
</reference>
<comment type="catalytic activity">
    <reaction evidence="3">
        <text>N(6)-octanoyl-L-lysyl-[glycine-cleavage complex H protein] + L-lysyl-[lipoyl-carrier protein] = N(6)-octanoyl-L-lysyl-[lipoyl-carrier protein] + L-lysyl-[glycine-cleavage complex H protein]</text>
        <dbReference type="Rhea" id="RHEA:20213"/>
        <dbReference type="Rhea" id="RHEA-COMP:10500"/>
        <dbReference type="Rhea" id="RHEA-COMP:10501"/>
        <dbReference type="Rhea" id="RHEA-COMP:10503"/>
        <dbReference type="Rhea" id="RHEA-COMP:10504"/>
        <dbReference type="ChEBI" id="CHEBI:29969"/>
        <dbReference type="ChEBI" id="CHEBI:78809"/>
        <dbReference type="EC" id="2.3.1.204"/>
    </reaction>
</comment>
<dbReference type="HAMAP" id="MF_02119">
    <property type="entry name" value="LipL"/>
    <property type="match status" value="1"/>
</dbReference>
<evidence type="ECO:0000313" key="6">
    <source>
        <dbReference type="EMBL" id="SDJ39784.1"/>
    </source>
</evidence>
<comment type="miscellaneous">
    <text evidence="3">The reaction proceeds via a thioester-linked acyl-enzyme intermediate.</text>
</comment>
<dbReference type="PATRIC" id="fig|47500.12.peg.1497"/>
<keyword evidence="2 3" id="KW-0012">Acyltransferase</keyword>
<organism evidence="5 7">
    <name type="scientific">Aneurinibacillus migulanus</name>
    <name type="common">Bacillus migulanus</name>
    <dbReference type="NCBI Taxonomy" id="47500"/>
    <lineage>
        <taxon>Bacteria</taxon>
        <taxon>Bacillati</taxon>
        <taxon>Bacillota</taxon>
        <taxon>Bacilli</taxon>
        <taxon>Bacillales</taxon>
        <taxon>Paenibacillaceae</taxon>
        <taxon>Aneurinibacillus group</taxon>
        <taxon>Aneurinibacillus</taxon>
    </lineage>
</organism>
<evidence type="ECO:0000259" key="4">
    <source>
        <dbReference type="PROSITE" id="PS51733"/>
    </source>
</evidence>
<evidence type="ECO:0000256" key="1">
    <source>
        <dbReference type="ARBA" id="ARBA00022679"/>
    </source>
</evidence>
<proteinExistence type="inferred from homology"/>
<comment type="pathway">
    <text evidence="3">Protein modification; protein lipoylation via endogenous pathway; protein N(6)-(lipoyl)lysine from octanoyl-[acyl-carrier-protein].</text>
</comment>
<evidence type="ECO:0000313" key="8">
    <source>
        <dbReference type="Proteomes" id="UP000182836"/>
    </source>
</evidence>
<dbReference type="GeneID" id="42304779"/>
<feature type="active site" description="Acyl-thioester intermediate" evidence="3">
    <location>
        <position position="149"/>
    </location>
</feature>
<dbReference type="InterPro" id="IPR004143">
    <property type="entry name" value="BPL_LPL_catalytic"/>
</dbReference>
<dbReference type="RefSeq" id="WP_043067356.1">
    <property type="nucleotide sequence ID" value="NZ_BJOA01000039.1"/>
</dbReference>
<dbReference type="Proteomes" id="UP000182836">
    <property type="component" value="Unassembled WGS sequence"/>
</dbReference>
<evidence type="ECO:0000256" key="2">
    <source>
        <dbReference type="ARBA" id="ARBA00023315"/>
    </source>
</evidence>
<dbReference type="AlphaFoldDB" id="A0A0D1XYA8"/>
<dbReference type="Gene3D" id="3.30.930.10">
    <property type="entry name" value="Bira Bifunctional Protein, Domain 2"/>
    <property type="match status" value="1"/>
</dbReference>
<dbReference type="InterPro" id="IPR024897">
    <property type="entry name" value="LipL"/>
</dbReference>
<sequence>MEQKNGLFGQRIWRIVDQTRTHPSFHALYSFAMDDTLCTSVRLKRSPAVMRAWVHHHNVVMGNVDYKLQGIEQGISYLKEHGYVPVVRNSGGAAVVLDEGVLNLSLILPTEDTFSDINAGYRAMVKFIELMLAPFGVQVETGEVIGSYCPGDFDVAIGGRKFGGLAQRRRRGAVAVQAFLLADGSGSERAELVRGFYEMAAREGDTYPSVHPETVASLSELIGVPISCSDLLERAVDVIKARSERAEFTQLFQEEAEEFASNTASMETRNPHLQL</sequence>
<dbReference type="OrthoDB" id="2080934at2"/>
<dbReference type="STRING" id="47500.AF333_06125"/>
<dbReference type="EC" id="2.3.1.204" evidence="3"/>
<dbReference type="PANTHER" id="PTHR43679:SF2">
    <property type="entry name" value="OCTANOYL-[GCVH]:PROTEIN N-OCTANOYLTRANSFERASE"/>
    <property type="match status" value="1"/>
</dbReference>
<comment type="function">
    <text evidence="3">Catalyzes the amidotransfer (transamidation) of the octanoyl moiety from octanoyl-GcvH to the lipoyl domain of the E2 subunit of lipoate-dependent enzymes.</text>
</comment>
<keyword evidence="7" id="KW-1185">Reference proteome</keyword>
<dbReference type="GO" id="GO:0009249">
    <property type="term" value="P:protein lipoylation"/>
    <property type="evidence" value="ECO:0007669"/>
    <property type="project" value="UniProtKB-UniRule"/>
</dbReference>
<dbReference type="EMBL" id="LGUG01000004">
    <property type="protein sequence ID" value="KON95121.1"/>
    <property type="molecule type" value="Genomic_DNA"/>
</dbReference>
<reference evidence="5 7" key="1">
    <citation type="submission" date="2015-07" db="EMBL/GenBank/DDBJ databases">
        <title>Fjat-14205 dsm 2895.</title>
        <authorList>
            <person name="Liu B."/>
            <person name="Wang J."/>
            <person name="Zhu Y."/>
            <person name="Liu G."/>
            <person name="Chen Q."/>
            <person name="Chen Z."/>
            <person name="Lan J."/>
            <person name="Che J."/>
            <person name="Ge C."/>
            <person name="Shi H."/>
            <person name="Pan Z."/>
            <person name="Liu X."/>
        </authorList>
    </citation>
    <scope>NUCLEOTIDE SEQUENCE [LARGE SCALE GENOMIC DNA]</scope>
    <source>
        <strain evidence="5 7">DSM 2895</strain>
    </source>
</reference>
<feature type="domain" description="BPL/LPL catalytic" evidence="4">
    <location>
        <begin position="44"/>
        <end position="226"/>
    </location>
</feature>
<accession>A0A0D1XYA8</accession>
<dbReference type="Proteomes" id="UP000037269">
    <property type="component" value="Unassembled WGS sequence"/>
</dbReference>
<dbReference type="PANTHER" id="PTHR43679">
    <property type="entry name" value="OCTANOYLTRANSFERASE LIPM-RELATED"/>
    <property type="match status" value="1"/>
</dbReference>
<comment type="similarity">
    <text evidence="3">Belongs to the octanoyltransferase LipL family.</text>
</comment>
<dbReference type="InterPro" id="IPR050664">
    <property type="entry name" value="Octanoyltrans_LipM/LipL"/>
</dbReference>